<reference evidence="1" key="1">
    <citation type="submission" date="2014-05" db="EMBL/GenBank/DDBJ databases">
        <authorList>
            <person name="Chronopoulou M."/>
        </authorList>
    </citation>
    <scope>NUCLEOTIDE SEQUENCE</scope>
    <source>
        <tissue evidence="1">Whole organism</tissue>
    </source>
</reference>
<organism evidence="1">
    <name type="scientific">Lepeophtheirus salmonis</name>
    <name type="common">Salmon louse</name>
    <name type="synonym">Caligus salmonis</name>
    <dbReference type="NCBI Taxonomy" id="72036"/>
    <lineage>
        <taxon>Eukaryota</taxon>
        <taxon>Metazoa</taxon>
        <taxon>Ecdysozoa</taxon>
        <taxon>Arthropoda</taxon>
        <taxon>Crustacea</taxon>
        <taxon>Multicrustacea</taxon>
        <taxon>Hexanauplia</taxon>
        <taxon>Copepoda</taxon>
        <taxon>Siphonostomatoida</taxon>
        <taxon>Caligidae</taxon>
        <taxon>Lepeophtheirus</taxon>
    </lineage>
</organism>
<sequence>MERMRIWANYELILRPVSLYLLEGKVVR</sequence>
<evidence type="ECO:0000313" key="1">
    <source>
        <dbReference type="EMBL" id="CDW17581.1"/>
    </source>
</evidence>
<dbReference type="EMBL" id="HACA01000220">
    <property type="protein sequence ID" value="CDW17581.1"/>
    <property type="molecule type" value="Transcribed_RNA"/>
</dbReference>
<proteinExistence type="predicted"/>
<name>A0A0K2SWD0_LEPSM</name>
<dbReference type="AlphaFoldDB" id="A0A0K2SWD0"/>
<protein>
    <submittedName>
        <fullName evidence="1">Uncharacterized protein</fullName>
    </submittedName>
</protein>
<accession>A0A0K2SWD0</accession>